<evidence type="ECO:0000313" key="3">
    <source>
        <dbReference type="Proteomes" id="UP000410492"/>
    </source>
</evidence>
<evidence type="ECO:0000256" key="1">
    <source>
        <dbReference type="SAM" id="MobiDB-lite"/>
    </source>
</evidence>
<dbReference type="EMBL" id="CAACVG010008402">
    <property type="protein sequence ID" value="VEN49635.1"/>
    <property type="molecule type" value="Genomic_DNA"/>
</dbReference>
<keyword evidence="3" id="KW-1185">Reference proteome</keyword>
<organism evidence="2 3">
    <name type="scientific">Callosobruchus maculatus</name>
    <name type="common">Southern cowpea weevil</name>
    <name type="synonym">Pulse bruchid</name>
    <dbReference type="NCBI Taxonomy" id="64391"/>
    <lineage>
        <taxon>Eukaryota</taxon>
        <taxon>Metazoa</taxon>
        <taxon>Ecdysozoa</taxon>
        <taxon>Arthropoda</taxon>
        <taxon>Hexapoda</taxon>
        <taxon>Insecta</taxon>
        <taxon>Pterygota</taxon>
        <taxon>Neoptera</taxon>
        <taxon>Endopterygota</taxon>
        <taxon>Coleoptera</taxon>
        <taxon>Polyphaga</taxon>
        <taxon>Cucujiformia</taxon>
        <taxon>Chrysomeloidea</taxon>
        <taxon>Chrysomelidae</taxon>
        <taxon>Bruchinae</taxon>
        <taxon>Bruchini</taxon>
        <taxon>Callosobruchus</taxon>
    </lineage>
</organism>
<reference evidence="2 3" key="1">
    <citation type="submission" date="2019-01" db="EMBL/GenBank/DDBJ databases">
        <authorList>
            <person name="Sayadi A."/>
        </authorList>
    </citation>
    <scope>NUCLEOTIDE SEQUENCE [LARGE SCALE GENOMIC DNA]</scope>
</reference>
<dbReference type="AlphaFoldDB" id="A0A653CNX5"/>
<feature type="region of interest" description="Disordered" evidence="1">
    <location>
        <begin position="1"/>
        <end position="30"/>
    </location>
</feature>
<dbReference type="Proteomes" id="UP000410492">
    <property type="component" value="Unassembled WGS sequence"/>
</dbReference>
<gene>
    <name evidence="2" type="ORF">CALMAC_LOCUS10693</name>
</gene>
<accession>A0A653CNX5</accession>
<evidence type="ECO:0000313" key="2">
    <source>
        <dbReference type="EMBL" id="VEN49635.1"/>
    </source>
</evidence>
<name>A0A653CNX5_CALMS</name>
<protein>
    <submittedName>
        <fullName evidence="2">Uncharacterized protein</fullName>
    </submittedName>
</protein>
<sequence>MGGLGWSSGMKGLPLGPGRRHLPMYDHVTPASSKLSTKNLKFQGVSLTT</sequence>
<proteinExistence type="predicted"/>